<reference evidence="2" key="1">
    <citation type="submission" date="2021-01" db="EMBL/GenBank/DDBJ databases">
        <authorList>
            <person name="Corre E."/>
            <person name="Pelletier E."/>
            <person name="Niang G."/>
            <person name="Scheremetjew M."/>
            <person name="Finn R."/>
            <person name="Kale V."/>
            <person name="Holt S."/>
            <person name="Cochrane G."/>
            <person name="Meng A."/>
            <person name="Brown T."/>
            <person name="Cohen L."/>
        </authorList>
    </citation>
    <scope>NUCLEOTIDE SEQUENCE</scope>
    <source>
        <strain evidence="2">CCMP127</strain>
    </source>
</reference>
<feature type="compositionally biased region" description="Acidic residues" evidence="1">
    <location>
        <begin position="438"/>
        <end position="451"/>
    </location>
</feature>
<dbReference type="AlphaFoldDB" id="A0A7S3KWX5"/>
<sequence>MNSQFKHVNTESKPLTMNNEELLSLTYRGVDAMGENPDKAGASKKCWDLKGIPAKASPSYNKKLVGYDCWPQKDIQKTSSIGKDLHSISISLENGKQQQILSPAFGKASLRPTEHGKAVKQGNEIRSRKIRRAQKLAEEVHQKQEKDVNVQPVSETLTEKLLQDLPHDHCEDCDTYASKMNDSIGSLGQKTMKHRSPVPQVSPAPRNDTINHRALSSPLARANLHPTGPTKELREGTEKGRKFLRLLELSELMIEKSESTFQDSGGSLDYYTTQERAVSTRRDSQWDEGDVESVSSDKTDISSGYSDKSPETSFSDENGHKQGFHCNTSSVRPNYLRGMSLDRLEKNPVDGFESEESVSPCVNNLRPSYVRGLSFENINDAPKPRRAGRRPVAKFADENEEGKHGDTWVKVVKGKRREPHRLSRVPKKTVLRPPGDTSSEEDEESLQEEEDPRATLANTPKMFRRRALVYCLPKKKRDIIRKIARKRSVRPKVTFFKLLPCKKPTIKGLLHCPIDDSTDNESDGSSETPTMTNCSKIARKRQDPASHPRKQTWNPPKPTPPPAPLGNDSSPSKPVWTETHLKPTGQKEKIEAVGNLAKPITFPEKQTSTPVFSLVALRPTEQGEALQKGAAILSRRARRKQELNQKMNKCG</sequence>
<feature type="region of interest" description="Disordered" evidence="1">
    <location>
        <begin position="189"/>
        <end position="211"/>
    </location>
</feature>
<name>A0A7S3KWX5_9STRA</name>
<feature type="region of interest" description="Disordered" evidence="1">
    <location>
        <begin position="275"/>
        <end position="332"/>
    </location>
</feature>
<feature type="compositionally biased region" description="Polar residues" evidence="1">
    <location>
        <begin position="301"/>
        <end position="316"/>
    </location>
</feature>
<feature type="compositionally biased region" description="Polar residues" evidence="1">
    <location>
        <begin position="525"/>
        <end position="535"/>
    </location>
</feature>
<accession>A0A7S3KWX5</accession>
<gene>
    <name evidence="2" type="ORF">ACOF00016_LOCUS1605</name>
</gene>
<evidence type="ECO:0000313" key="2">
    <source>
        <dbReference type="EMBL" id="CAE0403399.1"/>
    </source>
</evidence>
<evidence type="ECO:0000256" key="1">
    <source>
        <dbReference type="SAM" id="MobiDB-lite"/>
    </source>
</evidence>
<organism evidence="2">
    <name type="scientific">Amphora coffeiformis</name>
    <dbReference type="NCBI Taxonomy" id="265554"/>
    <lineage>
        <taxon>Eukaryota</taxon>
        <taxon>Sar</taxon>
        <taxon>Stramenopiles</taxon>
        <taxon>Ochrophyta</taxon>
        <taxon>Bacillariophyta</taxon>
        <taxon>Bacillariophyceae</taxon>
        <taxon>Bacillariophycidae</taxon>
        <taxon>Thalassiophysales</taxon>
        <taxon>Catenulaceae</taxon>
        <taxon>Amphora</taxon>
    </lineage>
</organism>
<protein>
    <submittedName>
        <fullName evidence="2">Uncharacterized protein</fullName>
    </submittedName>
</protein>
<dbReference type="EMBL" id="HBIM01001833">
    <property type="protein sequence ID" value="CAE0403399.1"/>
    <property type="molecule type" value="Transcribed_RNA"/>
</dbReference>
<feature type="region of interest" description="Disordered" evidence="1">
    <location>
        <begin position="509"/>
        <end position="588"/>
    </location>
</feature>
<feature type="compositionally biased region" description="Pro residues" evidence="1">
    <location>
        <begin position="555"/>
        <end position="564"/>
    </location>
</feature>
<feature type="compositionally biased region" description="Basic and acidic residues" evidence="1">
    <location>
        <begin position="579"/>
        <end position="588"/>
    </location>
</feature>
<feature type="region of interest" description="Disordered" evidence="1">
    <location>
        <begin position="415"/>
        <end position="459"/>
    </location>
</feature>
<feature type="compositionally biased region" description="Basic residues" evidence="1">
    <location>
        <begin position="415"/>
        <end position="430"/>
    </location>
</feature>
<proteinExistence type="predicted"/>
<feature type="region of interest" description="Disordered" evidence="1">
    <location>
        <begin position="381"/>
        <end position="401"/>
    </location>
</feature>